<keyword evidence="2" id="KW-1185">Reference proteome</keyword>
<reference evidence="1 2" key="1">
    <citation type="journal article" date="2022" name="bioRxiv">
        <title>Genomics of Preaxostyla Flagellates Illuminates Evolutionary Transitions and the Path Towards Mitochondrial Loss.</title>
        <authorList>
            <person name="Novak L.V.F."/>
            <person name="Treitli S.C."/>
            <person name="Pyrih J."/>
            <person name="Halakuc P."/>
            <person name="Pipaliya S.V."/>
            <person name="Vacek V."/>
            <person name="Brzon O."/>
            <person name="Soukal P."/>
            <person name="Eme L."/>
            <person name="Dacks J.B."/>
            <person name="Karnkowska A."/>
            <person name="Elias M."/>
            <person name="Hampl V."/>
        </authorList>
    </citation>
    <scope>NUCLEOTIDE SEQUENCE [LARGE SCALE GENOMIC DNA]</scope>
    <source>
        <strain evidence="1">NAU3</strain>
        <tissue evidence="1">Gut</tissue>
    </source>
</reference>
<protein>
    <submittedName>
        <fullName evidence="1">Uncharacterized protein</fullName>
    </submittedName>
</protein>
<dbReference type="EMBL" id="JARBJD010000006">
    <property type="protein sequence ID" value="KAK2963473.1"/>
    <property type="molecule type" value="Genomic_DNA"/>
</dbReference>
<dbReference type="Proteomes" id="UP001281761">
    <property type="component" value="Unassembled WGS sequence"/>
</dbReference>
<accession>A0ABQ9YIC3</accession>
<evidence type="ECO:0000313" key="1">
    <source>
        <dbReference type="EMBL" id="KAK2963473.1"/>
    </source>
</evidence>
<proteinExistence type="predicted"/>
<gene>
    <name evidence="1" type="ORF">BLNAU_1516</name>
</gene>
<comment type="caution">
    <text evidence="1">The sequence shown here is derived from an EMBL/GenBank/DDBJ whole genome shotgun (WGS) entry which is preliminary data.</text>
</comment>
<evidence type="ECO:0000313" key="2">
    <source>
        <dbReference type="Proteomes" id="UP001281761"/>
    </source>
</evidence>
<sequence length="125" mass="14484">MNTDLSATGYLFRRDVEAEFQEILTEIEGPDAFAFWSSRSDLTSPIVFSPYSPFPIADFDNLPPIQQRVLDKIPTKQRIEFINDSLTLALEASQARKEFLQRKTIYEAEKAVNELQMHPLRQFRS</sequence>
<organism evidence="1 2">
    <name type="scientific">Blattamonas nauphoetae</name>
    <dbReference type="NCBI Taxonomy" id="2049346"/>
    <lineage>
        <taxon>Eukaryota</taxon>
        <taxon>Metamonada</taxon>
        <taxon>Preaxostyla</taxon>
        <taxon>Oxymonadida</taxon>
        <taxon>Blattamonas</taxon>
    </lineage>
</organism>
<name>A0ABQ9YIC3_9EUKA</name>